<name>A0A5J4TR99_9EUKA</name>
<dbReference type="Gene3D" id="1.25.10.10">
    <property type="entry name" value="Leucine-rich Repeat Variant"/>
    <property type="match status" value="1"/>
</dbReference>
<proteinExistence type="predicted"/>
<accession>A0A5J4TR99</accession>
<evidence type="ECO:0000313" key="2">
    <source>
        <dbReference type="Proteomes" id="UP000324800"/>
    </source>
</evidence>
<gene>
    <name evidence="1" type="ORF">EZS28_043599</name>
</gene>
<organism evidence="1 2">
    <name type="scientific">Streblomastix strix</name>
    <dbReference type="NCBI Taxonomy" id="222440"/>
    <lineage>
        <taxon>Eukaryota</taxon>
        <taxon>Metamonada</taxon>
        <taxon>Preaxostyla</taxon>
        <taxon>Oxymonadida</taxon>
        <taxon>Streblomastigidae</taxon>
        <taxon>Streblomastix</taxon>
    </lineage>
</organism>
<sequence>MEDRAQIAEKTMKIVNEENMKLTQILYPPRNDQEEQYKIEQEKRRLSFIESIQDRFVKYSKQAYDKVNHYTEILKDYAETIKGKILGKDQIPWDQIANELLYGEQRDQNEWQTIVERKEWYCRTIISSMNEQDQEQKIEAMINSSVVNSLYNIFITQDNDTFSQSCTDAFIQLSKYGQVQSKLDIDTHSRISDIIANLYSRNLRVIKQSLNSIFLIIRHEVQITPSTEPYSHFLDFEQYGAIDQFYKVFQDNDNSDIKNMASLCIGQLQHARRFEDDDMKEQIINYLTALSKIEDDNSVVQKSAMQTLKNLLPYQ</sequence>
<protein>
    <submittedName>
        <fullName evidence="1">Uncharacterized protein</fullName>
    </submittedName>
</protein>
<dbReference type="InterPro" id="IPR016024">
    <property type="entry name" value="ARM-type_fold"/>
</dbReference>
<feature type="non-terminal residue" evidence="1">
    <location>
        <position position="315"/>
    </location>
</feature>
<comment type="caution">
    <text evidence="1">The sequence shown here is derived from an EMBL/GenBank/DDBJ whole genome shotgun (WGS) entry which is preliminary data.</text>
</comment>
<dbReference type="AlphaFoldDB" id="A0A5J4TR99"/>
<dbReference type="EMBL" id="SNRW01026335">
    <property type="protein sequence ID" value="KAA6360874.1"/>
    <property type="molecule type" value="Genomic_DNA"/>
</dbReference>
<evidence type="ECO:0000313" key="1">
    <source>
        <dbReference type="EMBL" id="KAA6360874.1"/>
    </source>
</evidence>
<dbReference type="SUPFAM" id="SSF48371">
    <property type="entry name" value="ARM repeat"/>
    <property type="match status" value="1"/>
</dbReference>
<reference evidence="1 2" key="1">
    <citation type="submission" date="2019-03" db="EMBL/GenBank/DDBJ databases">
        <title>Single cell metagenomics reveals metabolic interactions within the superorganism composed of flagellate Streblomastix strix and complex community of Bacteroidetes bacteria on its surface.</title>
        <authorList>
            <person name="Treitli S.C."/>
            <person name="Kolisko M."/>
            <person name="Husnik F."/>
            <person name="Keeling P."/>
            <person name="Hampl V."/>
        </authorList>
    </citation>
    <scope>NUCLEOTIDE SEQUENCE [LARGE SCALE GENOMIC DNA]</scope>
    <source>
        <strain evidence="1">ST1C</strain>
    </source>
</reference>
<dbReference type="InterPro" id="IPR011989">
    <property type="entry name" value="ARM-like"/>
</dbReference>
<dbReference type="Proteomes" id="UP000324800">
    <property type="component" value="Unassembled WGS sequence"/>
</dbReference>